<comment type="similarity">
    <text evidence="2 8">Belongs to the 4-toluene sulfonate uptake permease (TSUP) (TC 2.A.102) family.</text>
</comment>
<feature type="transmembrane region" description="Helical" evidence="8">
    <location>
        <begin position="183"/>
        <end position="205"/>
    </location>
</feature>
<dbReference type="Pfam" id="PF01925">
    <property type="entry name" value="TauE"/>
    <property type="match status" value="1"/>
</dbReference>
<evidence type="ECO:0000256" key="9">
    <source>
        <dbReference type="SAM" id="SignalP"/>
    </source>
</evidence>
<evidence type="ECO:0000256" key="8">
    <source>
        <dbReference type="RuleBase" id="RU363041"/>
    </source>
</evidence>
<evidence type="ECO:0000313" key="11">
    <source>
        <dbReference type="Proteomes" id="UP000593765"/>
    </source>
</evidence>
<feature type="transmembrane region" description="Helical" evidence="8">
    <location>
        <begin position="238"/>
        <end position="257"/>
    </location>
</feature>
<dbReference type="InterPro" id="IPR052017">
    <property type="entry name" value="TSUP"/>
</dbReference>
<dbReference type="PANTHER" id="PTHR30269">
    <property type="entry name" value="TRANSMEMBRANE PROTEIN YFCA"/>
    <property type="match status" value="1"/>
</dbReference>
<dbReference type="RefSeq" id="WP_206293781.1">
    <property type="nucleotide sequence ID" value="NZ_CP063458.1"/>
</dbReference>
<keyword evidence="11" id="KW-1185">Reference proteome</keyword>
<name>A0A7M2WZR3_9BACT</name>
<sequence length="261" mass="27266">MTFVLVALAAFIAAAINSVAGGGTFLTFPTLTDGLRLSEKVANMTSTIGLWPGSASGIYAARKDIRRIPYSIVVSYSVISLVGGIAGSIILRYYTSPATFRLVIPWLLLFATLVFAASKPIARWAGAKHGHRTLGWTVIVGVIQLVISLYGGYFGAGIGVLMLAGLSFAGLEDIHQMNALKVLLATLINGVAAVVFLVGSFGAGAENAVNWQVAGTMAGASIVGGFLGMGLARRIPPLVLRIIILLVGFGLTGMYFIRAYG</sequence>
<gene>
    <name evidence="10" type="ORF">IPV69_04805</name>
</gene>
<evidence type="ECO:0000256" key="1">
    <source>
        <dbReference type="ARBA" id="ARBA00004651"/>
    </source>
</evidence>
<dbReference type="Proteomes" id="UP000593765">
    <property type="component" value="Chromosome"/>
</dbReference>
<feature type="transmembrane region" description="Helical" evidence="8">
    <location>
        <begin position="73"/>
        <end position="94"/>
    </location>
</feature>
<evidence type="ECO:0000256" key="4">
    <source>
        <dbReference type="ARBA" id="ARBA00022475"/>
    </source>
</evidence>
<evidence type="ECO:0000256" key="5">
    <source>
        <dbReference type="ARBA" id="ARBA00022692"/>
    </source>
</evidence>
<keyword evidence="5 8" id="KW-0812">Transmembrane</keyword>
<evidence type="ECO:0000256" key="6">
    <source>
        <dbReference type="ARBA" id="ARBA00022989"/>
    </source>
</evidence>
<protein>
    <recommendedName>
        <fullName evidence="8">Probable membrane transporter protein</fullName>
    </recommendedName>
</protein>
<keyword evidence="6 8" id="KW-1133">Transmembrane helix</keyword>
<dbReference type="GO" id="GO:0005886">
    <property type="term" value="C:plasma membrane"/>
    <property type="evidence" value="ECO:0007669"/>
    <property type="project" value="UniProtKB-SubCell"/>
</dbReference>
<evidence type="ECO:0000313" key="10">
    <source>
        <dbReference type="EMBL" id="QOV90682.1"/>
    </source>
</evidence>
<reference evidence="10 11" key="1">
    <citation type="submission" date="2020-10" db="EMBL/GenBank/DDBJ databases">
        <title>Wide distribution of Phycisphaera-like planctomycetes from WD2101 soil group in peatlands and genome analysis of the first cultivated representative.</title>
        <authorList>
            <person name="Dedysh S.N."/>
            <person name="Beletsky A.V."/>
            <person name="Ivanova A."/>
            <person name="Kulichevskaya I.S."/>
            <person name="Suzina N.E."/>
            <person name="Philippov D.A."/>
            <person name="Rakitin A.L."/>
            <person name="Mardanov A.V."/>
            <person name="Ravin N.V."/>
        </authorList>
    </citation>
    <scope>NUCLEOTIDE SEQUENCE [LARGE SCALE GENOMIC DNA]</scope>
    <source>
        <strain evidence="10 11">M1803</strain>
    </source>
</reference>
<feature type="signal peptide" evidence="9">
    <location>
        <begin position="1"/>
        <end position="20"/>
    </location>
</feature>
<keyword evidence="7 8" id="KW-0472">Membrane</keyword>
<dbReference type="InterPro" id="IPR002781">
    <property type="entry name" value="TM_pro_TauE-like"/>
</dbReference>
<organism evidence="10 11">
    <name type="scientific">Humisphaera borealis</name>
    <dbReference type="NCBI Taxonomy" id="2807512"/>
    <lineage>
        <taxon>Bacteria</taxon>
        <taxon>Pseudomonadati</taxon>
        <taxon>Planctomycetota</taxon>
        <taxon>Phycisphaerae</taxon>
        <taxon>Tepidisphaerales</taxon>
        <taxon>Tepidisphaeraceae</taxon>
        <taxon>Humisphaera</taxon>
    </lineage>
</organism>
<dbReference type="EMBL" id="CP063458">
    <property type="protein sequence ID" value="QOV90682.1"/>
    <property type="molecule type" value="Genomic_DNA"/>
</dbReference>
<proteinExistence type="inferred from homology"/>
<feature type="chain" id="PRO_5034293821" description="Probable membrane transporter protein" evidence="9">
    <location>
        <begin position="21"/>
        <end position="261"/>
    </location>
</feature>
<keyword evidence="9" id="KW-0732">Signal</keyword>
<keyword evidence="3" id="KW-0813">Transport</keyword>
<evidence type="ECO:0000256" key="7">
    <source>
        <dbReference type="ARBA" id="ARBA00023136"/>
    </source>
</evidence>
<dbReference type="PANTHER" id="PTHR30269:SF0">
    <property type="entry name" value="MEMBRANE TRANSPORTER PROTEIN YFCA-RELATED"/>
    <property type="match status" value="1"/>
</dbReference>
<dbReference type="KEGG" id="hbs:IPV69_04805"/>
<dbReference type="AlphaFoldDB" id="A0A7M2WZR3"/>
<comment type="subcellular location">
    <subcellularLocation>
        <location evidence="1 8">Cell membrane</location>
        <topology evidence="1 8">Multi-pass membrane protein</topology>
    </subcellularLocation>
</comment>
<feature type="transmembrane region" description="Helical" evidence="8">
    <location>
        <begin position="100"/>
        <end position="118"/>
    </location>
</feature>
<feature type="transmembrane region" description="Helical" evidence="8">
    <location>
        <begin position="211"/>
        <end position="231"/>
    </location>
</feature>
<evidence type="ECO:0000256" key="3">
    <source>
        <dbReference type="ARBA" id="ARBA00022448"/>
    </source>
</evidence>
<accession>A0A7M2WZR3</accession>
<evidence type="ECO:0000256" key="2">
    <source>
        <dbReference type="ARBA" id="ARBA00009142"/>
    </source>
</evidence>
<keyword evidence="4 8" id="KW-1003">Cell membrane</keyword>